<evidence type="ECO:0000313" key="17">
    <source>
        <dbReference type="Proteomes" id="UP000001610"/>
    </source>
</evidence>
<dbReference type="VEuPathDB" id="FungiDB:CCM_00611"/>
<dbReference type="SMART" id="SM00220">
    <property type="entry name" value="S_TKc"/>
    <property type="match status" value="1"/>
</dbReference>
<evidence type="ECO:0000256" key="14">
    <source>
        <dbReference type="SAM" id="MobiDB-lite"/>
    </source>
</evidence>
<name>G3J543_CORMM</name>
<dbReference type="Gene3D" id="1.10.510.10">
    <property type="entry name" value="Transferase(Phosphotransferase) domain 1"/>
    <property type="match status" value="1"/>
</dbReference>
<keyword evidence="9" id="KW-0067">ATP-binding</keyword>
<dbReference type="GO" id="GO:0005737">
    <property type="term" value="C:cytoplasm"/>
    <property type="evidence" value="ECO:0007669"/>
    <property type="project" value="TreeGrafter"/>
</dbReference>
<evidence type="ECO:0000256" key="9">
    <source>
        <dbReference type="ARBA" id="ARBA00022840"/>
    </source>
</evidence>
<dbReference type="InterPro" id="IPR000719">
    <property type="entry name" value="Prot_kinase_dom"/>
</dbReference>
<evidence type="ECO:0000256" key="4">
    <source>
        <dbReference type="ARBA" id="ARBA00013948"/>
    </source>
</evidence>
<dbReference type="GO" id="GO:0005524">
    <property type="term" value="F:ATP binding"/>
    <property type="evidence" value="ECO:0007669"/>
    <property type="project" value="UniProtKB-KW"/>
</dbReference>
<comment type="subunit">
    <text evidence="2">Component of the EKC/KEOPS complex composed of at least BUD32, CGI121, GON7, KAE1 and PCC1; the whole complex dimerizes.</text>
</comment>
<feature type="domain" description="Protein kinase" evidence="15">
    <location>
        <begin position="144"/>
        <end position="469"/>
    </location>
</feature>
<feature type="compositionally biased region" description="Low complexity" evidence="14">
    <location>
        <begin position="1"/>
        <end position="19"/>
    </location>
</feature>
<accession>G3J543</accession>
<dbReference type="InterPro" id="IPR011009">
    <property type="entry name" value="Kinase-like_dom_sf"/>
</dbReference>
<dbReference type="InterPro" id="IPR050339">
    <property type="entry name" value="CC_SR_Kinase"/>
</dbReference>
<dbReference type="GO" id="GO:0004674">
    <property type="term" value="F:protein serine/threonine kinase activity"/>
    <property type="evidence" value="ECO:0007669"/>
    <property type="project" value="UniProtKB-EC"/>
</dbReference>
<dbReference type="HOGENOM" id="CLU_578720_0_0_1"/>
<sequence length="472" mass="53342">MSTSSRDLPSPGSSGGDSSENLNDSHCFSLIPKNARAEEYVQRVHKGRDVLSFRYDDRARVNACAIVYIGPSIDDDDIVLGSDKEGHHSRCFFTISPAGDLVLCDASKDTRPQLVATPKSALEAAMFRLRWNGDHCALPTTDHLTFYIKFPSGERFAVDWGENLITSRAIRETRQALAEQYVLRKDAVGTGELPFAVKQMYPKEVYNYHCLGYGVSGVVHHKVEIRDGAEYAVKSIRKEFLGKPEYLDLFKKEIALHASLVHHDCEKLFNTENSEHLSAFLGQCLGALDYLDERKVVHGDIRLENILFKQSNQGIEFFLSGFGCATKVQDAKNWSGDARYMPPEQFEHQALPSPKSDIYSFGMTSLEFLGSLCRREYQCGGEKWRTKLRNSGCTVKYNRGDYSSKSKFKHISRVQFLRKNGLLPNEVLEEVLGKSHCPDPETILEKMLNPDPWERPRAKELLEDLKDTLASK</sequence>
<dbReference type="EC" id="2.7.11.1" evidence="3"/>
<evidence type="ECO:0000256" key="8">
    <source>
        <dbReference type="ARBA" id="ARBA00022777"/>
    </source>
</evidence>
<dbReference type="OrthoDB" id="4062651at2759"/>
<comment type="function">
    <text evidence="1">Component of the EKC/KEOPS complex that is required for the formation of a threonylcarbamoyl group on adenosine at position 37 (t(6)A37) in tRNAs that read codons beginning with adenine. The complex is probably involved in the transfer of the threonylcarbamoyl moiety of threonylcarbamoyl-AMP (TC-AMP) to the N6 group of A37. BUD32 has ATPase activity in the context of the EKC/KEOPS complex and likely plays a supporting role to the catalytic subunit KAE1. The EKC/KEOPS complex also promotes both telomere uncapping and telomere elongation. The complex is required for efficient recruitment of transcriptional coactivators.</text>
</comment>
<evidence type="ECO:0000256" key="3">
    <source>
        <dbReference type="ARBA" id="ARBA00012513"/>
    </source>
</evidence>
<evidence type="ECO:0000256" key="11">
    <source>
        <dbReference type="ARBA" id="ARBA00033194"/>
    </source>
</evidence>
<dbReference type="KEGG" id="cmt:CCM_00611"/>
<keyword evidence="17" id="KW-1185">Reference proteome</keyword>
<dbReference type="EMBL" id="JH126399">
    <property type="protein sequence ID" value="EGX95957.1"/>
    <property type="molecule type" value="Genomic_DNA"/>
</dbReference>
<dbReference type="Pfam" id="PF00069">
    <property type="entry name" value="Pkinase"/>
    <property type="match status" value="1"/>
</dbReference>
<proteinExistence type="predicted"/>
<comment type="catalytic activity">
    <reaction evidence="13">
        <text>L-seryl-[protein] + ATP = O-phospho-L-seryl-[protein] + ADP + H(+)</text>
        <dbReference type="Rhea" id="RHEA:17989"/>
        <dbReference type="Rhea" id="RHEA-COMP:9863"/>
        <dbReference type="Rhea" id="RHEA-COMP:11604"/>
        <dbReference type="ChEBI" id="CHEBI:15378"/>
        <dbReference type="ChEBI" id="CHEBI:29999"/>
        <dbReference type="ChEBI" id="CHEBI:30616"/>
        <dbReference type="ChEBI" id="CHEBI:83421"/>
        <dbReference type="ChEBI" id="CHEBI:456216"/>
        <dbReference type="EC" id="2.7.11.1"/>
    </reaction>
</comment>
<dbReference type="PROSITE" id="PS00109">
    <property type="entry name" value="PROTEIN_KINASE_TYR"/>
    <property type="match status" value="1"/>
</dbReference>
<dbReference type="RefSeq" id="XP_006665834.1">
    <property type="nucleotide sequence ID" value="XM_006665771.1"/>
</dbReference>
<gene>
    <name evidence="16" type="ORF">CCM_00611</name>
</gene>
<keyword evidence="6" id="KW-0808">Transferase</keyword>
<dbReference type="eggNOG" id="KOG0586">
    <property type="taxonomic scope" value="Eukaryota"/>
</dbReference>
<evidence type="ECO:0000256" key="6">
    <source>
        <dbReference type="ARBA" id="ARBA00022679"/>
    </source>
</evidence>
<dbReference type="InParanoid" id="G3J543"/>
<evidence type="ECO:0000259" key="15">
    <source>
        <dbReference type="PROSITE" id="PS50011"/>
    </source>
</evidence>
<dbReference type="AlphaFoldDB" id="G3J543"/>
<evidence type="ECO:0000256" key="2">
    <source>
        <dbReference type="ARBA" id="ARBA00011534"/>
    </source>
</evidence>
<feature type="region of interest" description="Disordered" evidence="14">
    <location>
        <begin position="1"/>
        <end position="23"/>
    </location>
</feature>
<evidence type="ECO:0000256" key="10">
    <source>
        <dbReference type="ARBA" id="ARBA00030980"/>
    </source>
</evidence>
<dbReference type="InterPro" id="IPR008266">
    <property type="entry name" value="Tyr_kinase_AS"/>
</dbReference>
<protein>
    <recommendedName>
        <fullName evidence="5">EKC/KEOPS complex subunit BUD32</fullName>
        <ecNumber evidence="3">2.7.11.1</ecNumber>
    </recommendedName>
    <alternativeName>
        <fullName evidence="10 11">Atypical Serine/threonine protein kinase BUD32</fullName>
    </alternativeName>
    <alternativeName>
        <fullName evidence="4">EKC/KEOPS complex subunit bud32</fullName>
    </alternativeName>
</protein>
<keyword evidence="7" id="KW-0547">Nucleotide-binding</keyword>
<dbReference type="PROSITE" id="PS50011">
    <property type="entry name" value="PROTEIN_KINASE_DOM"/>
    <property type="match status" value="1"/>
</dbReference>
<dbReference type="GO" id="GO:0005634">
    <property type="term" value="C:nucleus"/>
    <property type="evidence" value="ECO:0007669"/>
    <property type="project" value="TreeGrafter"/>
</dbReference>
<dbReference type="GeneID" id="18162646"/>
<dbReference type="Gene3D" id="3.30.200.20">
    <property type="entry name" value="Phosphorylase Kinase, domain 1"/>
    <property type="match status" value="1"/>
</dbReference>
<evidence type="ECO:0000256" key="13">
    <source>
        <dbReference type="ARBA" id="ARBA00048679"/>
    </source>
</evidence>
<evidence type="ECO:0000256" key="1">
    <source>
        <dbReference type="ARBA" id="ARBA00003747"/>
    </source>
</evidence>
<reference evidence="16 17" key="1">
    <citation type="journal article" date="2011" name="Genome Biol.">
        <title>Genome sequence of the insect pathogenic fungus Cordyceps militaris, a valued traditional Chinese medicine.</title>
        <authorList>
            <person name="Zheng P."/>
            <person name="Xia Y."/>
            <person name="Xiao G."/>
            <person name="Xiong C."/>
            <person name="Hu X."/>
            <person name="Zhang S."/>
            <person name="Zheng H."/>
            <person name="Huang Y."/>
            <person name="Zhou Y."/>
            <person name="Wang S."/>
            <person name="Zhao G.P."/>
            <person name="Liu X."/>
            <person name="St Leger R.J."/>
            <person name="Wang C."/>
        </authorList>
    </citation>
    <scope>NUCLEOTIDE SEQUENCE [LARGE SCALE GENOMIC DNA]</scope>
    <source>
        <strain evidence="16 17">CM01</strain>
    </source>
</reference>
<comment type="catalytic activity">
    <reaction evidence="12">
        <text>L-threonyl-[protein] + ATP = O-phospho-L-threonyl-[protein] + ADP + H(+)</text>
        <dbReference type="Rhea" id="RHEA:46608"/>
        <dbReference type="Rhea" id="RHEA-COMP:11060"/>
        <dbReference type="Rhea" id="RHEA-COMP:11605"/>
        <dbReference type="ChEBI" id="CHEBI:15378"/>
        <dbReference type="ChEBI" id="CHEBI:30013"/>
        <dbReference type="ChEBI" id="CHEBI:30616"/>
        <dbReference type="ChEBI" id="CHEBI:61977"/>
        <dbReference type="ChEBI" id="CHEBI:456216"/>
        <dbReference type="EC" id="2.7.11.1"/>
    </reaction>
</comment>
<evidence type="ECO:0000256" key="12">
    <source>
        <dbReference type="ARBA" id="ARBA00047899"/>
    </source>
</evidence>
<evidence type="ECO:0000313" key="16">
    <source>
        <dbReference type="EMBL" id="EGX95957.1"/>
    </source>
</evidence>
<evidence type="ECO:0000256" key="7">
    <source>
        <dbReference type="ARBA" id="ARBA00022741"/>
    </source>
</evidence>
<organism evidence="16 17">
    <name type="scientific">Cordyceps militaris (strain CM01)</name>
    <name type="common">Caterpillar fungus</name>
    <dbReference type="NCBI Taxonomy" id="983644"/>
    <lineage>
        <taxon>Eukaryota</taxon>
        <taxon>Fungi</taxon>
        <taxon>Dikarya</taxon>
        <taxon>Ascomycota</taxon>
        <taxon>Pezizomycotina</taxon>
        <taxon>Sordariomycetes</taxon>
        <taxon>Hypocreomycetidae</taxon>
        <taxon>Hypocreales</taxon>
        <taxon>Cordycipitaceae</taxon>
        <taxon>Cordyceps</taxon>
    </lineage>
</organism>
<evidence type="ECO:0000256" key="5">
    <source>
        <dbReference type="ARBA" id="ARBA00019973"/>
    </source>
</evidence>
<dbReference type="SUPFAM" id="SSF56112">
    <property type="entry name" value="Protein kinase-like (PK-like)"/>
    <property type="match status" value="1"/>
</dbReference>
<dbReference type="Proteomes" id="UP000001610">
    <property type="component" value="Unassembled WGS sequence"/>
</dbReference>
<dbReference type="PANTHER" id="PTHR11042:SF190">
    <property type="entry name" value="MITOSIS INHIBITOR PROTEIN KINASE MIK1"/>
    <property type="match status" value="1"/>
</dbReference>
<dbReference type="PANTHER" id="PTHR11042">
    <property type="entry name" value="EUKARYOTIC TRANSLATION INITIATION FACTOR 2-ALPHA KINASE EIF2-ALPHA KINASE -RELATED"/>
    <property type="match status" value="1"/>
</dbReference>
<keyword evidence="8 16" id="KW-0418">Kinase</keyword>